<reference evidence="5 6" key="1">
    <citation type="submission" date="2014-06" db="EMBL/GenBank/DDBJ databases">
        <title>Evolutionary Origins and Diversification of the Mycorrhizal Mutualists.</title>
        <authorList>
            <consortium name="DOE Joint Genome Institute"/>
            <consortium name="Mycorrhizal Genomics Consortium"/>
            <person name="Kohler A."/>
            <person name="Kuo A."/>
            <person name="Nagy L.G."/>
            <person name="Floudas D."/>
            <person name="Copeland A."/>
            <person name="Barry K.W."/>
            <person name="Cichocki N."/>
            <person name="Veneault-Fourrey C."/>
            <person name="LaButti K."/>
            <person name="Lindquist E.A."/>
            <person name="Lipzen A."/>
            <person name="Lundell T."/>
            <person name="Morin E."/>
            <person name="Murat C."/>
            <person name="Riley R."/>
            <person name="Ohm R."/>
            <person name="Sun H."/>
            <person name="Tunlid A."/>
            <person name="Henrissat B."/>
            <person name="Grigoriev I.V."/>
            <person name="Hibbett D.S."/>
            <person name="Martin F."/>
        </authorList>
    </citation>
    <scope>NUCLEOTIDE SEQUENCE [LARGE SCALE GENOMIC DNA]</scope>
    <source>
        <strain evidence="5 6">SS14</strain>
    </source>
</reference>
<dbReference type="GO" id="GO:0004674">
    <property type="term" value="F:protein serine/threonine kinase activity"/>
    <property type="evidence" value="ECO:0007669"/>
    <property type="project" value="UniProtKB-KW"/>
</dbReference>
<keyword evidence="2" id="KW-0808">Transferase</keyword>
<evidence type="ECO:0000313" key="6">
    <source>
        <dbReference type="Proteomes" id="UP000054279"/>
    </source>
</evidence>
<accession>A0A0C9UZA9</accession>
<evidence type="ECO:0000256" key="2">
    <source>
        <dbReference type="ARBA" id="ARBA00022679"/>
    </source>
</evidence>
<evidence type="ECO:0000313" key="5">
    <source>
        <dbReference type="EMBL" id="KIJ30425.1"/>
    </source>
</evidence>
<organism evidence="5 6">
    <name type="scientific">Sphaerobolus stellatus (strain SS14)</name>
    <dbReference type="NCBI Taxonomy" id="990650"/>
    <lineage>
        <taxon>Eukaryota</taxon>
        <taxon>Fungi</taxon>
        <taxon>Dikarya</taxon>
        <taxon>Basidiomycota</taxon>
        <taxon>Agaricomycotina</taxon>
        <taxon>Agaricomycetes</taxon>
        <taxon>Phallomycetidae</taxon>
        <taxon>Geastrales</taxon>
        <taxon>Sphaerobolaceae</taxon>
        <taxon>Sphaerobolus</taxon>
    </lineage>
</organism>
<evidence type="ECO:0000256" key="1">
    <source>
        <dbReference type="ARBA" id="ARBA00022527"/>
    </source>
</evidence>
<dbReference type="InterPro" id="IPR004166">
    <property type="entry name" value="a-kinase_dom"/>
</dbReference>
<dbReference type="EMBL" id="KN837262">
    <property type="protein sequence ID" value="KIJ30425.1"/>
    <property type="molecule type" value="Genomic_DNA"/>
</dbReference>
<gene>
    <name evidence="5" type="ORF">M422DRAFT_36560</name>
</gene>
<name>A0A0C9UZA9_SPHS4</name>
<evidence type="ECO:0000256" key="3">
    <source>
        <dbReference type="ARBA" id="ARBA00022777"/>
    </source>
</evidence>
<dbReference type="InterPro" id="IPR011009">
    <property type="entry name" value="Kinase-like_dom_sf"/>
</dbReference>
<keyword evidence="6" id="KW-1185">Reference proteome</keyword>
<sequence>MKWSTADNGKRTLNQFLRHHKCNNYCHKLHLEGAPPECIVNPFIRAETEKLNDNCPSSPPDYYFGTPFQMIELNRCQYASGFLL</sequence>
<dbReference type="Gene3D" id="3.20.200.10">
    <property type="entry name" value="MHCK/EF2 kinase"/>
    <property type="match status" value="1"/>
</dbReference>
<dbReference type="HOGENOM" id="CLU_2528910_0_0_1"/>
<proteinExistence type="predicted"/>
<dbReference type="AlphaFoldDB" id="A0A0C9UZA9"/>
<evidence type="ECO:0000259" key="4">
    <source>
        <dbReference type="PROSITE" id="PS51158"/>
    </source>
</evidence>
<dbReference type="PROSITE" id="PS51158">
    <property type="entry name" value="ALPHA_KINASE"/>
    <property type="match status" value="1"/>
</dbReference>
<keyword evidence="1" id="KW-0723">Serine/threonine-protein kinase</keyword>
<keyword evidence="3" id="KW-0418">Kinase</keyword>
<protein>
    <recommendedName>
        <fullName evidence="4">Alpha-type protein kinase domain-containing protein</fullName>
    </recommendedName>
</protein>
<feature type="domain" description="Alpha-type protein kinase" evidence="4">
    <location>
        <begin position="1"/>
        <end position="34"/>
    </location>
</feature>
<dbReference type="Proteomes" id="UP000054279">
    <property type="component" value="Unassembled WGS sequence"/>
</dbReference>
<dbReference type="SUPFAM" id="SSF56112">
    <property type="entry name" value="Protein kinase-like (PK-like)"/>
    <property type="match status" value="1"/>
</dbReference>
<dbReference type="GO" id="GO:0005524">
    <property type="term" value="F:ATP binding"/>
    <property type="evidence" value="ECO:0007669"/>
    <property type="project" value="InterPro"/>
</dbReference>